<sequence length="1013" mass="109827">MVRVKRRSLRCPWLGLLGALLLLLRAGAGIAAPVDPWAPFESPWFDKVSSAEGFPPAIVTALAQDREGLLWVGTMVGLARYDGYRTQLFDIRGEPVKGLPDAYVRCLLALPDGGMLIGTNAGGLVRFDPATNTFHVYPGGPDGISDRKIFALADDHAGGVWVATEQGLDHLDLRSNAIRHVDTGSDTAPRNFSVMQDRAGNLWLGNNQGLFVRRAGNDRFERPALPADAAVATVLENQIWAIDEDSAGRLWIGSGQAGAVYRDPHGHWQPVPEFSGYRKGAQRATVRDFQEAAPGTMWIATDGSGVLAYRPGDASLQRIGHDPAVPSSLPGDAVRALLHDHAGNLWAATDLGLARAYLGDRGAFSILPSPLESNMLSDTSVRGVYVDSRGLVWIGLSAGRIDVIDLHAGLMRHLRLGGTQTLRDVQSFAEAADGSIWVGTQGLAKVDPNTFEISSSVLPALESVPVLCLRMDGNRLLIGTYDGLFRYDITAGVLDHVRHDPDDPTSLASNTVRQILKVGGEWWYSTSRGISIAPDSGASRGFRTLAHREGDPTSLPGDSVSAATPDPQGHVWVSTSGGLAESIGKDPWRFSSIGVAEGLLSDKVTSALGDGLGHIWASTSSGIARIDAGSHAVRNLSSRDGLHIRSYHYADAAARAPDGSLLFGGLGGLTVIRPAIQIDDNDDAPLAITQAVLGTRALPFGRLPHDGDTITLDQRNRNLRVDFSLLDYRSPGETSYSYRMTGLDDDWVDIPAGAKPGANYTNLAHGDYVLYLRASTQGMHPRTVESRLLVTVAPRWYETWYSKLAAVALLIGLVVLLVHLRTLYLRRQALQLQRQINEHTRDLRAANRRLDELASTDGLTGIYNRRRFLELAQLECERSREQSICIALFDLDRFKQINDIHGHLAGDAVIRGAVAVIQRHCRQGDLLGRYGGEEFVLCLPDTSVDQASEIAERICAAMAGTAVSYQDRPIQVTVSIGVTALRQGESIEQWLSRADKALYEAKRNGRNRYAVAS</sequence>
<dbReference type="InterPro" id="IPR013783">
    <property type="entry name" value="Ig-like_fold"/>
</dbReference>
<dbReference type="InterPro" id="IPR011110">
    <property type="entry name" value="Reg_prop"/>
</dbReference>
<dbReference type="InterPro" id="IPR029787">
    <property type="entry name" value="Nucleotide_cyclase"/>
</dbReference>
<keyword evidence="4" id="KW-0175">Coiled coil</keyword>
<dbReference type="InterPro" id="IPR000160">
    <property type="entry name" value="GGDEF_dom"/>
</dbReference>
<evidence type="ECO:0000256" key="4">
    <source>
        <dbReference type="SAM" id="Coils"/>
    </source>
</evidence>
<evidence type="ECO:0000256" key="3">
    <source>
        <dbReference type="ARBA" id="ARBA00034247"/>
    </source>
</evidence>
<feature type="coiled-coil region" evidence="4">
    <location>
        <begin position="829"/>
        <end position="856"/>
    </location>
</feature>
<dbReference type="GO" id="GO:0005886">
    <property type="term" value="C:plasma membrane"/>
    <property type="evidence" value="ECO:0007669"/>
    <property type="project" value="TreeGrafter"/>
</dbReference>
<evidence type="ECO:0000313" key="10">
    <source>
        <dbReference type="Proteomes" id="UP000306317"/>
    </source>
</evidence>
<dbReference type="CDD" id="cd01949">
    <property type="entry name" value="GGDEF"/>
    <property type="match status" value="1"/>
</dbReference>
<dbReference type="PROSITE" id="PS50887">
    <property type="entry name" value="GGDEF"/>
    <property type="match status" value="1"/>
</dbReference>
<feature type="region of interest" description="Disordered" evidence="5">
    <location>
        <begin position="542"/>
        <end position="568"/>
    </location>
</feature>
<feature type="transmembrane region" description="Helical" evidence="6">
    <location>
        <begin position="800"/>
        <end position="820"/>
    </location>
</feature>
<protein>
    <recommendedName>
        <fullName evidence="2">diguanylate cyclase</fullName>
        <ecNumber evidence="2">2.7.7.65</ecNumber>
    </recommendedName>
</protein>
<dbReference type="EC" id="2.7.7.65" evidence="2"/>
<dbReference type="SUPFAM" id="SSF55073">
    <property type="entry name" value="Nucleotide cyclase"/>
    <property type="match status" value="1"/>
</dbReference>
<evidence type="ECO:0000256" key="5">
    <source>
        <dbReference type="SAM" id="MobiDB-lite"/>
    </source>
</evidence>
<dbReference type="Pfam" id="PF07494">
    <property type="entry name" value="Reg_prop"/>
    <property type="match status" value="3"/>
</dbReference>
<proteinExistence type="predicted"/>
<evidence type="ECO:0000259" key="8">
    <source>
        <dbReference type="PROSITE" id="PS50887"/>
    </source>
</evidence>
<dbReference type="GO" id="GO:0043709">
    <property type="term" value="P:cell adhesion involved in single-species biofilm formation"/>
    <property type="evidence" value="ECO:0007669"/>
    <property type="project" value="TreeGrafter"/>
</dbReference>
<dbReference type="FunFam" id="3.30.70.270:FF:000001">
    <property type="entry name" value="Diguanylate cyclase domain protein"/>
    <property type="match status" value="1"/>
</dbReference>
<comment type="catalytic activity">
    <reaction evidence="3">
        <text>2 GTP = 3',3'-c-di-GMP + 2 diphosphate</text>
        <dbReference type="Rhea" id="RHEA:24898"/>
        <dbReference type="ChEBI" id="CHEBI:33019"/>
        <dbReference type="ChEBI" id="CHEBI:37565"/>
        <dbReference type="ChEBI" id="CHEBI:58805"/>
        <dbReference type="EC" id="2.7.7.65"/>
    </reaction>
</comment>
<comment type="cofactor">
    <cofactor evidence="1">
        <name>Mg(2+)</name>
        <dbReference type="ChEBI" id="CHEBI:18420"/>
    </cofactor>
</comment>
<keyword evidence="10" id="KW-1185">Reference proteome</keyword>
<dbReference type="PANTHER" id="PTHR45138:SF9">
    <property type="entry name" value="DIGUANYLATE CYCLASE DGCM-RELATED"/>
    <property type="match status" value="1"/>
</dbReference>
<feature type="chain" id="PRO_5020628793" description="diguanylate cyclase" evidence="7">
    <location>
        <begin position="32"/>
        <end position="1013"/>
    </location>
</feature>
<dbReference type="Pfam" id="PF07495">
    <property type="entry name" value="Y_Y_Y"/>
    <property type="match status" value="1"/>
</dbReference>
<evidence type="ECO:0000256" key="7">
    <source>
        <dbReference type="SAM" id="SignalP"/>
    </source>
</evidence>
<dbReference type="GO" id="GO:0052621">
    <property type="term" value="F:diguanylate cyclase activity"/>
    <property type="evidence" value="ECO:0007669"/>
    <property type="project" value="UniProtKB-EC"/>
</dbReference>
<dbReference type="InterPro" id="IPR050469">
    <property type="entry name" value="Diguanylate_Cyclase"/>
</dbReference>
<dbReference type="EMBL" id="MWIO01000078">
    <property type="protein sequence ID" value="THD04356.1"/>
    <property type="molecule type" value="Genomic_DNA"/>
</dbReference>
<dbReference type="AlphaFoldDB" id="A0A4S3K828"/>
<dbReference type="SMART" id="SM00267">
    <property type="entry name" value="GGDEF"/>
    <property type="match status" value="1"/>
</dbReference>
<dbReference type="InterPro" id="IPR011123">
    <property type="entry name" value="Y_Y_Y"/>
</dbReference>
<dbReference type="Gene3D" id="3.30.70.270">
    <property type="match status" value="1"/>
</dbReference>
<keyword evidence="7" id="KW-0732">Signal</keyword>
<dbReference type="NCBIfam" id="TIGR00254">
    <property type="entry name" value="GGDEF"/>
    <property type="match status" value="1"/>
</dbReference>
<keyword evidence="6" id="KW-0812">Transmembrane</keyword>
<reference evidence="9 10" key="1">
    <citation type="submission" date="2017-02" db="EMBL/GenBank/DDBJ databases">
        <title>Whole genome sequencing of Rhodanobacter lindaniclasticus DSM 17932.</title>
        <authorList>
            <person name="Kumar S."/>
            <person name="Patil P."/>
            <person name="Patil P.B."/>
        </authorList>
    </citation>
    <scope>NUCLEOTIDE SEQUENCE [LARGE SCALE GENOMIC DNA]</scope>
    <source>
        <strain evidence="9 10">DSM 17932</strain>
    </source>
</reference>
<gene>
    <name evidence="9" type="ORF">B1991_17490</name>
</gene>
<dbReference type="Gene3D" id="2.130.10.10">
    <property type="entry name" value="YVTN repeat-like/Quinoprotein amine dehydrogenase"/>
    <property type="match status" value="2"/>
</dbReference>
<dbReference type="SUPFAM" id="SSF63829">
    <property type="entry name" value="Calcium-dependent phosphotriesterase"/>
    <property type="match status" value="3"/>
</dbReference>
<evidence type="ECO:0000256" key="6">
    <source>
        <dbReference type="SAM" id="Phobius"/>
    </source>
</evidence>
<dbReference type="PANTHER" id="PTHR45138">
    <property type="entry name" value="REGULATORY COMPONENTS OF SENSORY TRANSDUCTION SYSTEM"/>
    <property type="match status" value="1"/>
</dbReference>
<organism evidence="9 10">
    <name type="scientific">Rhodanobacter lindaniclasticus</name>
    <dbReference type="NCBI Taxonomy" id="75310"/>
    <lineage>
        <taxon>Bacteria</taxon>
        <taxon>Pseudomonadati</taxon>
        <taxon>Pseudomonadota</taxon>
        <taxon>Gammaproteobacteria</taxon>
        <taxon>Lysobacterales</taxon>
        <taxon>Rhodanobacteraceae</taxon>
        <taxon>Rhodanobacter</taxon>
    </lineage>
</organism>
<dbReference type="GO" id="GO:1902201">
    <property type="term" value="P:negative regulation of bacterial-type flagellum-dependent cell motility"/>
    <property type="evidence" value="ECO:0007669"/>
    <property type="project" value="TreeGrafter"/>
</dbReference>
<dbReference type="Proteomes" id="UP000306317">
    <property type="component" value="Unassembled WGS sequence"/>
</dbReference>
<dbReference type="InterPro" id="IPR015943">
    <property type="entry name" value="WD40/YVTN_repeat-like_dom_sf"/>
</dbReference>
<dbReference type="Gene3D" id="2.60.40.10">
    <property type="entry name" value="Immunoglobulins"/>
    <property type="match status" value="1"/>
</dbReference>
<evidence type="ECO:0000256" key="1">
    <source>
        <dbReference type="ARBA" id="ARBA00001946"/>
    </source>
</evidence>
<evidence type="ECO:0000313" key="9">
    <source>
        <dbReference type="EMBL" id="THD04356.1"/>
    </source>
</evidence>
<evidence type="ECO:0000256" key="2">
    <source>
        <dbReference type="ARBA" id="ARBA00012528"/>
    </source>
</evidence>
<keyword evidence="6" id="KW-0472">Membrane</keyword>
<dbReference type="Pfam" id="PF00990">
    <property type="entry name" value="GGDEF"/>
    <property type="match status" value="1"/>
</dbReference>
<name>A0A4S3K828_9GAMM</name>
<feature type="signal peptide" evidence="7">
    <location>
        <begin position="1"/>
        <end position="31"/>
    </location>
</feature>
<accession>A0A4S3K828</accession>
<dbReference type="InterPro" id="IPR043128">
    <property type="entry name" value="Rev_trsase/Diguanyl_cyclase"/>
</dbReference>
<comment type="caution">
    <text evidence="9">The sequence shown here is derived from an EMBL/GenBank/DDBJ whole genome shotgun (WGS) entry which is preliminary data.</text>
</comment>
<keyword evidence="6" id="KW-1133">Transmembrane helix</keyword>
<feature type="domain" description="GGDEF" evidence="8">
    <location>
        <begin position="882"/>
        <end position="1013"/>
    </location>
</feature>